<evidence type="ECO:0000313" key="2">
    <source>
        <dbReference type="Proteomes" id="UP000196138"/>
    </source>
</evidence>
<dbReference type="EMBL" id="CP021455">
    <property type="protein sequence ID" value="ARU05815.1"/>
    <property type="molecule type" value="Genomic_DNA"/>
</dbReference>
<reference evidence="1 2" key="1">
    <citation type="submission" date="2017-05" db="EMBL/GenBank/DDBJ databases">
        <authorList>
            <person name="Song R."/>
            <person name="Chenine A.L."/>
            <person name="Ruprecht R.M."/>
        </authorList>
    </citation>
    <scope>NUCLEOTIDE SEQUENCE [LARGE SCALE GENOMIC DNA]</scope>
    <source>
        <strain evidence="1 2">DSM 26136</strain>
    </source>
</reference>
<organism evidence="1 2">
    <name type="scientific">Comamonas serinivorans</name>
    <dbReference type="NCBI Taxonomy" id="1082851"/>
    <lineage>
        <taxon>Bacteria</taxon>
        <taxon>Pseudomonadati</taxon>
        <taxon>Pseudomonadota</taxon>
        <taxon>Betaproteobacteria</taxon>
        <taxon>Burkholderiales</taxon>
        <taxon>Comamonadaceae</taxon>
        <taxon>Comamonas</taxon>
    </lineage>
</organism>
<sequence length="113" mass="12622">MSHLNYSDGVLSLDIRSDSQANASAFKDDRYLVVFSDVVFHQVFDECMQKKDEGARVGGTIGLHQSSSLLDYLREHTALLHCVGSDVRHYSLLTALECVHVITRGEPKLTQID</sequence>
<proteinExistence type="predicted"/>
<dbReference type="AlphaFoldDB" id="A0A1Y0EQ78"/>
<dbReference type="KEGG" id="cser:CCO03_14985"/>
<name>A0A1Y0EQ78_9BURK</name>
<gene>
    <name evidence="1" type="ORF">CCO03_14985</name>
</gene>
<keyword evidence="2" id="KW-1185">Reference proteome</keyword>
<dbReference type="Proteomes" id="UP000196138">
    <property type="component" value="Chromosome"/>
</dbReference>
<accession>A0A1Y0EQ78</accession>
<evidence type="ECO:0000313" key="1">
    <source>
        <dbReference type="EMBL" id="ARU05815.1"/>
    </source>
</evidence>
<protein>
    <submittedName>
        <fullName evidence="1">Uncharacterized protein</fullName>
    </submittedName>
</protein>